<dbReference type="EMBL" id="JBHTLM010000001">
    <property type="protein sequence ID" value="MFD1175194.1"/>
    <property type="molecule type" value="Genomic_DNA"/>
</dbReference>
<dbReference type="Proteomes" id="UP001597262">
    <property type="component" value="Unassembled WGS sequence"/>
</dbReference>
<comment type="caution">
    <text evidence="1">The sequence shown here is derived from an EMBL/GenBank/DDBJ whole genome shotgun (WGS) entry which is preliminary data.</text>
</comment>
<keyword evidence="2" id="KW-1185">Reference proteome</keyword>
<accession>A0ABW3RS23</accession>
<evidence type="ECO:0000313" key="1">
    <source>
        <dbReference type="EMBL" id="MFD1175194.1"/>
    </source>
</evidence>
<gene>
    <name evidence="1" type="ORF">ACFQ3W_02560</name>
</gene>
<name>A0ABW3RS23_9BACL</name>
<organism evidence="1 2">
    <name type="scientific">Paenibacillus puldeungensis</name>
    <dbReference type="NCBI Taxonomy" id="696536"/>
    <lineage>
        <taxon>Bacteria</taxon>
        <taxon>Bacillati</taxon>
        <taxon>Bacillota</taxon>
        <taxon>Bacilli</taxon>
        <taxon>Bacillales</taxon>
        <taxon>Paenibacillaceae</taxon>
        <taxon>Paenibacillus</taxon>
    </lineage>
</organism>
<dbReference type="RefSeq" id="WP_379316267.1">
    <property type="nucleotide sequence ID" value="NZ_JBHTLM010000001.1"/>
</dbReference>
<proteinExistence type="predicted"/>
<reference evidence="2" key="1">
    <citation type="journal article" date="2019" name="Int. J. Syst. Evol. Microbiol.">
        <title>The Global Catalogue of Microorganisms (GCM) 10K type strain sequencing project: providing services to taxonomists for standard genome sequencing and annotation.</title>
        <authorList>
            <consortium name="The Broad Institute Genomics Platform"/>
            <consortium name="The Broad Institute Genome Sequencing Center for Infectious Disease"/>
            <person name="Wu L."/>
            <person name="Ma J."/>
        </authorList>
    </citation>
    <scope>NUCLEOTIDE SEQUENCE [LARGE SCALE GENOMIC DNA]</scope>
    <source>
        <strain evidence="2">CCUG 59189</strain>
    </source>
</reference>
<sequence>MAQSKAKKMRLKLIREGKRSPELSRSPFAFADLRSRTTKTKAEQLNSKKYKNHGSEYGDDGSYFFLEESSLLEMVKKTS</sequence>
<protein>
    <submittedName>
        <fullName evidence="1">Uncharacterized protein</fullName>
    </submittedName>
</protein>
<evidence type="ECO:0000313" key="2">
    <source>
        <dbReference type="Proteomes" id="UP001597262"/>
    </source>
</evidence>